<dbReference type="EMBL" id="SNSC02000010">
    <property type="protein sequence ID" value="TID20626.1"/>
    <property type="molecule type" value="Genomic_DNA"/>
</dbReference>
<comment type="caution">
    <text evidence="2">The sequence shown here is derived from an EMBL/GenBank/DDBJ whole genome shotgun (WGS) entry which is preliminary data.</text>
</comment>
<proteinExistence type="predicted"/>
<accession>A0A4Z1P7I6</accession>
<reference evidence="2 3" key="1">
    <citation type="submission" date="2019-04" db="EMBL/GenBank/DDBJ databases">
        <title>High contiguity whole genome sequence and gene annotation resource for two Venturia nashicola isolates.</title>
        <authorList>
            <person name="Prokchorchik M."/>
            <person name="Won K."/>
            <person name="Lee Y."/>
            <person name="Choi E.D."/>
            <person name="Segonzac C."/>
            <person name="Sohn K.H."/>
        </authorList>
    </citation>
    <scope>NUCLEOTIDE SEQUENCE [LARGE SCALE GENOMIC DNA]</scope>
    <source>
        <strain evidence="2 3">PRI2</strain>
    </source>
</reference>
<keyword evidence="3" id="KW-1185">Reference proteome</keyword>
<dbReference type="STRING" id="86259.A0A4Z1P7I6"/>
<feature type="region of interest" description="Disordered" evidence="1">
    <location>
        <begin position="221"/>
        <end position="240"/>
    </location>
</feature>
<feature type="region of interest" description="Disordered" evidence="1">
    <location>
        <begin position="1"/>
        <end position="29"/>
    </location>
</feature>
<dbReference type="AlphaFoldDB" id="A0A4Z1P7I6"/>
<evidence type="ECO:0000313" key="3">
    <source>
        <dbReference type="Proteomes" id="UP000298493"/>
    </source>
</evidence>
<name>A0A4Z1P7I6_9PEZI</name>
<dbReference type="Proteomes" id="UP000298493">
    <property type="component" value="Unassembled WGS sequence"/>
</dbReference>
<organism evidence="2 3">
    <name type="scientific">Venturia nashicola</name>
    <dbReference type="NCBI Taxonomy" id="86259"/>
    <lineage>
        <taxon>Eukaryota</taxon>
        <taxon>Fungi</taxon>
        <taxon>Dikarya</taxon>
        <taxon>Ascomycota</taxon>
        <taxon>Pezizomycotina</taxon>
        <taxon>Dothideomycetes</taxon>
        <taxon>Pleosporomycetidae</taxon>
        <taxon>Venturiales</taxon>
        <taxon>Venturiaceae</taxon>
        <taxon>Venturia</taxon>
    </lineage>
</organism>
<protein>
    <submittedName>
        <fullName evidence="2">Uncharacterized protein</fullName>
    </submittedName>
</protein>
<feature type="compositionally biased region" description="Polar residues" evidence="1">
    <location>
        <begin position="184"/>
        <end position="203"/>
    </location>
</feature>
<evidence type="ECO:0000256" key="1">
    <source>
        <dbReference type="SAM" id="MobiDB-lite"/>
    </source>
</evidence>
<gene>
    <name evidence="2" type="ORF">E6O75_ATG05390</name>
</gene>
<sequence length="364" mass="36623">MSSVSSILSSVSSEASLPPGASINRDEVDYPATDLAITRPLATSTPGFEFNIPAPSSSPHGYGCNAPAPPPISTISSAHGHENGTPAPPLPTSSYGHENGTPALPPNSIPSSAHGHGHDAPAPLPTDKIPSGPQPIPSSPSAHESGYEIAEPHPTGIISHAPEPVPSSPFVHGHSHPAPPPIVSTATTGPENMPSSSAYEHSQPSPPPAENTTFISSIDQPTISAYGHNPSPPSAAVSAATMAPVSTPAIWSHGSYDHTSSSPAVDSNDHTSSYSPAVDSTMPTPVVAVTGPMTGYTYAAPTGHYRYPTTLSVVDVGGSKTAGGMARASGSPVEYSSSAASFGGPRGVVAVVVSLLVGLLIPLV</sequence>
<feature type="region of interest" description="Disordered" evidence="1">
    <location>
        <begin position="256"/>
        <end position="279"/>
    </location>
</feature>
<evidence type="ECO:0000313" key="2">
    <source>
        <dbReference type="EMBL" id="TID20626.1"/>
    </source>
</evidence>
<feature type="compositionally biased region" description="Low complexity" evidence="1">
    <location>
        <begin position="1"/>
        <end position="17"/>
    </location>
</feature>
<feature type="compositionally biased region" description="Polar residues" evidence="1">
    <location>
        <begin position="257"/>
        <end position="275"/>
    </location>
</feature>
<feature type="region of interest" description="Disordered" evidence="1">
    <location>
        <begin position="61"/>
        <end position="214"/>
    </location>
</feature>